<dbReference type="SUPFAM" id="SSF109998">
    <property type="entry name" value="Triger factor/SurA peptide-binding domain-like"/>
    <property type="match status" value="1"/>
</dbReference>
<feature type="domain" description="PpiC" evidence="2">
    <location>
        <begin position="172"/>
        <end position="300"/>
    </location>
</feature>
<feature type="transmembrane region" description="Helical" evidence="1">
    <location>
        <begin position="7"/>
        <end position="25"/>
    </location>
</feature>
<keyword evidence="1" id="KW-0812">Transmembrane</keyword>
<name>A0A0A7FV98_9CLOT</name>
<dbReference type="InterPro" id="IPR000297">
    <property type="entry name" value="PPIase_PpiC"/>
</dbReference>
<evidence type="ECO:0000259" key="2">
    <source>
        <dbReference type="Pfam" id="PF13145"/>
    </source>
</evidence>
<organism evidence="3 4">
    <name type="scientific">Clostridium baratii str. Sullivan</name>
    <dbReference type="NCBI Taxonomy" id="1415775"/>
    <lineage>
        <taxon>Bacteria</taxon>
        <taxon>Bacillati</taxon>
        <taxon>Bacillota</taxon>
        <taxon>Clostridia</taxon>
        <taxon>Eubacteriales</taxon>
        <taxon>Clostridiaceae</taxon>
        <taxon>Clostridium</taxon>
    </lineage>
</organism>
<proteinExistence type="predicted"/>
<dbReference type="PANTHER" id="PTHR47245">
    <property type="entry name" value="PEPTIDYLPROLYL ISOMERASE"/>
    <property type="match status" value="1"/>
</dbReference>
<dbReference type="OrthoDB" id="1976489at2"/>
<gene>
    <name evidence="3" type="ORF">U729_2243</name>
</gene>
<dbReference type="HOGENOM" id="CLU_813037_0_0_9"/>
<dbReference type="Pfam" id="PF13145">
    <property type="entry name" value="Rotamase_2"/>
    <property type="match status" value="1"/>
</dbReference>
<protein>
    <submittedName>
        <fullName evidence="3">PPIC-type PPIASE domain protein</fullName>
    </submittedName>
</protein>
<keyword evidence="1" id="KW-0472">Membrane</keyword>
<dbReference type="GO" id="GO:0003755">
    <property type="term" value="F:peptidyl-prolyl cis-trans isomerase activity"/>
    <property type="evidence" value="ECO:0007669"/>
    <property type="project" value="InterPro"/>
</dbReference>
<dbReference type="AlphaFoldDB" id="A0A0A7FV98"/>
<keyword evidence="1" id="KW-1133">Transmembrane helix</keyword>
<dbReference type="InterPro" id="IPR050245">
    <property type="entry name" value="PrsA_foldase"/>
</dbReference>
<keyword evidence="4" id="KW-1185">Reference proteome</keyword>
<evidence type="ECO:0000256" key="1">
    <source>
        <dbReference type="SAM" id="Phobius"/>
    </source>
</evidence>
<evidence type="ECO:0000313" key="4">
    <source>
        <dbReference type="Proteomes" id="UP000030635"/>
    </source>
</evidence>
<dbReference type="InterPro" id="IPR027304">
    <property type="entry name" value="Trigger_fact/SurA_dom_sf"/>
</dbReference>
<evidence type="ECO:0000313" key="3">
    <source>
        <dbReference type="EMBL" id="AIY82741.1"/>
    </source>
</evidence>
<dbReference type="PANTHER" id="PTHR47245:SF2">
    <property type="entry name" value="PEPTIDYL-PROLYL CIS-TRANS ISOMERASE HP_0175-RELATED"/>
    <property type="match status" value="1"/>
</dbReference>
<reference evidence="3 4" key="1">
    <citation type="journal article" date="2015" name="Infect. Genet. Evol.">
        <title>Genomic sequences of six botulinum neurotoxin-producing strains representing three clostridial species illustrate the mobility and diversity of botulinum neurotoxin genes.</title>
        <authorList>
            <person name="Smith T.J."/>
            <person name="Hill K.K."/>
            <person name="Xie G."/>
            <person name="Foley B.T."/>
            <person name="Williamson C.H."/>
            <person name="Foster J.T."/>
            <person name="Johnson S.L."/>
            <person name="Chertkov O."/>
            <person name="Teshima H."/>
            <person name="Gibbons H.S."/>
            <person name="Johnsky L.A."/>
            <person name="Karavis M.A."/>
            <person name="Smith L.A."/>
        </authorList>
    </citation>
    <scope>NUCLEOTIDE SEQUENCE [LARGE SCALE GENOMIC DNA]</scope>
    <source>
        <strain evidence="3">Sullivan</strain>
    </source>
</reference>
<dbReference type="RefSeq" id="WP_039314950.1">
    <property type="nucleotide sequence ID" value="NZ_CP006905.1"/>
</dbReference>
<dbReference type="EMBL" id="CP006905">
    <property type="protein sequence ID" value="AIY82741.1"/>
    <property type="molecule type" value="Genomic_DNA"/>
</dbReference>
<dbReference type="Proteomes" id="UP000030635">
    <property type="component" value="Chromosome"/>
</dbReference>
<accession>A0A0A7FV98</accession>
<dbReference type="eggNOG" id="ENOG5033CS1">
    <property type="taxonomic scope" value="Bacteria"/>
</dbReference>
<sequence>MKKTTKIIILITIFLLIVLMVSLIFTGSKEYRPVMKINNEKVVEEEYKMIINKYQANVKNNYNNEEINRKDFWTTNINGETPLNVIMNLAEEELVRKKILSELAKSNDINIETDYKSLKEMMSDENKRRNLEDASNEMAFGLSSYKIEEFYQYIYYNLEGKVKESLKKDKEISDEELEKIYEYNKSKYRYDIGVKMLIGEFNGEENNVETFSQNVFNEIKSEKSIDDLRAKFPEVNFYELEMNSFNTQEGKSGIYRLRWEIASNMKKNEVCKPFKIGENVLVMKCIEKVKNGVQSFEEVKGVLKSQIQDIEIENDIKQKIEDAKVDYEKVKLEKIALEVLQ</sequence>
<dbReference type="KEGG" id="cbv:U729_2243"/>
<dbReference type="STRING" id="1561.NPD11_774"/>